<name>A0ACB8SFF9_9AGAM</name>
<proteinExistence type="predicted"/>
<reference evidence="1" key="2">
    <citation type="journal article" date="2022" name="New Phytol.">
        <title>Evolutionary transition to the ectomycorrhizal habit in the genomes of a hyperdiverse lineage of mushroom-forming fungi.</title>
        <authorList>
            <person name="Looney B."/>
            <person name="Miyauchi S."/>
            <person name="Morin E."/>
            <person name="Drula E."/>
            <person name="Courty P.E."/>
            <person name="Kohler A."/>
            <person name="Kuo A."/>
            <person name="LaButti K."/>
            <person name="Pangilinan J."/>
            <person name="Lipzen A."/>
            <person name="Riley R."/>
            <person name="Andreopoulos W."/>
            <person name="He G."/>
            <person name="Johnson J."/>
            <person name="Nolan M."/>
            <person name="Tritt A."/>
            <person name="Barry K.W."/>
            <person name="Grigoriev I.V."/>
            <person name="Nagy L.G."/>
            <person name="Hibbett D."/>
            <person name="Henrissat B."/>
            <person name="Matheny P.B."/>
            <person name="Labbe J."/>
            <person name="Martin F.M."/>
        </authorList>
    </citation>
    <scope>NUCLEOTIDE SEQUENCE</scope>
    <source>
        <strain evidence="1">HHB10654</strain>
    </source>
</reference>
<gene>
    <name evidence="1" type="ORF">BV25DRAFT_1816221</name>
</gene>
<dbReference type="Proteomes" id="UP000814140">
    <property type="component" value="Unassembled WGS sequence"/>
</dbReference>
<evidence type="ECO:0000313" key="1">
    <source>
        <dbReference type="EMBL" id="KAI0055012.1"/>
    </source>
</evidence>
<protein>
    <submittedName>
        <fullName evidence="1">WD40 repeat-like protein</fullName>
    </submittedName>
</protein>
<dbReference type="EMBL" id="MU277320">
    <property type="protein sequence ID" value="KAI0055012.1"/>
    <property type="molecule type" value="Genomic_DNA"/>
</dbReference>
<comment type="caution">
    <text evidence="1">The sequence shown here is derived from an EMBL/GenBank/DDBJ whole genome shotgun (WGS) entry which is preliminary data.</text>
</comment>
<evidence type="ECO:0000313" key="2">
    <source>
        <dbReference type="Proteomes" id="UP000814140"/>
    </source>
</evidence>
<reference evidence="1" key="1">
    <citation type="submission" date="2021-03" db="EMBL/GenBank/DDBJ databases">
        <authorList>
            <consortium name="DOE Joint Genome Institute"/>
            <person name="Ahrendt S."/>
            <person name="Looney B.P."/>
            <person name="Miyauchi S."/>
            <person name="Morin E."/>
            <person name="Drula E."/>
            <person name="Courty P.E."/>
            <person name="Chicoki N."/>
            <person name="Fauchery L."/>
            <person name="Kohler A."/>
            <person name="Kuo A."/>
            <person name="Labutti K."/>
            <person name="Pangilinan J."/>
            <person name="Lipzen A."/>
            <person name="Riley R."/>
            <person name="Andreopoulos W."/>
            <person name="He G."/>
            <person name="Johnson J."/>
            <person name="Barry K.W."/>
            <person name="Grigoriev I.V."/>
            <person name="Nagy L."/>
            <person name="Hibbett D."/>
            <person name="Henrissat B."/>
            <person name="Matheny P.B."/>
            <person name="Labbe J."/>
            <person name="Martin F."/>
        </authorList>
    </citation>
    <scope>NUCLEOTIDE SEQUENCE</scope>
    <source>
        <strain evidence="1">HHB10654</strain>
    </source>
</reference>
<organism evidence="1 2">
    <name type="scientific">Artomyces pyxidatus</name>
    <dbReference type="NCBI Taxonomy" id="48021"/>
    <lineage>
        <taxon>Eukaryota</taxon>
        <taxon>Fungi</taxon>
        <taxon>Dikarya</taxon>
        <taxon>Basidiomycota</taxon>
        <taxon>Agaricomycotina</taxon>
        <taxon>Agaricomycetes</taxon>
        <taxon>Russulales</taxon>
        <taxon>Auriscalpiaceae</taxon>
        <taxon>Artomyces</taxon>
    </lineage>
</organism>
<accession>A0ACB8SFF9</accession>
<sequence>MPLRYVAGQKLLSEGLISAVAFNPSGDVVAYASLSGEVKLWDIESSVPLFVVRAKSPILCLAWSSSFNIMCGLENGTVASISYDESELSISGFAAHEGPLESIALANDSIEFATASHEEVRVWRARGSWHLHSELTDPPTNGQSARSPVIVTSIAWLNRSKEGACLLVLYMYHGVIIWNVETREVLRAIAISTPIAAAHLSPDKRSLAISNLYSGFDVYNVEKSVPFLTLQHVMGQSVATPVLFVHNGRAILGGNALGQVNLWDSTTGRHLHLLSHISKYDIPRRFAYDDKIGDRFLIATGAVESLALSYIQLWHTEEICACKRVALWWSSQLIFAL</sequence>
<keyword evidence="2" id="KW-1185">Reference proteome</keyword>